<dbReference type="PANTHER" id="PTHR34981:SF1">
    <property type="entry name" value="CELL DIVISION PROTEIN ZAPA"/>
    <property type="match status" value="1"/>
</dbReference>
<keyword evidence="6" id="KW-0175">Coiled coil</keyword>
<dbReference type="SUPFAM" id="SSF102829">
    <property type="entry name" value="Cell division protein ZapA-like"/>
    <property type="match status" value="1"/>
</dbReference>
<proteinExistence type="inferred from homology"/>
<comment type="subunit">
    <text evidence="10">Homodimer. Interacts with FtsZ.</text>
</comment>
<evidence type="ECO:0000256" key="2">
    <source>
        <dbReference type="ARBA" id="ARBA00010074"/>
    </source>
</evidence>
<dbReference type="EMBL" id="SMCS01000008">
    <property type="protein sequence ID" value="TCV92098.1"/>
    <property type="molecule type" value="Genomic_DNA"/>
</dbReference>
<evidence type="ECO:0000256" key="3">
    <source>
        <dbReference type="ARBA" id="ARBA00015195"/>
    </source>
</evidence>
<keyword evidence="7" id="KW-0717">Septation</keyword>
<evidence type="ECO:0000256" key="6">
    <source>
        <dbReference type="ARBA" id="ARBA00023054"/>
    </source>
</evidence>
<comment type="function">
    <text evidence="9">Activator of cell division through the inhibition of FtsZ GTPase activity, therefore promoting FtsZ assembly into bundles of protofilaments necessary for the formation of the division Z ring. It is recruited early at mid-cell but it is not essential for cell division.</text>
</comment>
<evidence type="ECO:0000256" key="1">
    <source>
        <dbReference type="ARBA" id="ARBA00004496"/>
    </source>
</evidence>
<dbReference type="InterPro" id="IPR036192">
    <property type="entry name" value="Cell_div_ZapA-like_sf"/>
</dbReference>
<dbReference type="RefSeq" id="WP_132146313.1">
    <property type="nucleotide sequence ID" value="NZ_SMCS01000008.1"/>
</dbReference>
<name>A0A4R3YL11_9GAMM</name>
<evidence type="ECO:0000313" key="13">
    <source>
        <dbReference type="Proteomes" id="UP000295645"/>
    </source>
</evidence>
<dbReference type="GO" id="GO:0000921">
    <property type="term" value="P:septin ring assembly"/>
    <property type="evidence" value="ECO:0007669"/>
    <property type="project" value="TreeGrafter"/>
</dbReference>
<dbReference type="GO" id="GO:0030428">
    <property type="term" value="C:cell septum"/>
    <property type="evidence" value="ECO:0007669"/>
    <property type="project" value="TreeGrafter"/>
</dbReference>
<comment type="similarity">
    <text evidence="2">Belongs to the ZapA family. Type 1 subfamily.</text>
</comment>
<dbReference type="GO" id="GO:0000917">
    <property type="term" value="P:division septum assembly"/>
    <property type="evidence" value="ECO:0007669"/>
    <property type="project" value="UniProtKB-KW"/>
</dbReference>
<dbReference type="Gene3D" id="3.30.160.880">
    <property type="entry name" value="Cell division protein ZapA protomer, N-terminal domain"/>
    <property type="match status" value="1"/>
</dbReference>
<dbReference type="GO" id="GO:0032153">
    <property type="term" value="C:cell division site"/>
    <property type="evidence" value="ECO:0007669"/>
    <property type="project" value="TreeGrafter"/>
</dbReference>
<organism evidence="12 13">
    <name type="scientific">Luteibacter rhizovicinus</name>
    <dbReference type="NCBI Taxonomy" id="242606"/>
    <lineage>
        <taxon>Bacteria</taxon>
        <taxon>Pseudomonadati</taxon>
        <taxon>Pseudomonadota</taxon>
        <taxon>Gammaproteobacteria</taxon>
        <taxon>Lysobacterales</taxon>
        <taxon>Rhodanobacteraceae</taxon>
        <taxon>Luteibacter</taxon>
    </lineage>
</organism>
<dbReference type="AlphaFoldDB" id="A0A4R3YL11"/>
<evidence type="ECO:0000256" key="9">
    <source>
        <dbReference type="ARBA" id="ARBA00024910"/>
    </source>
</evidence>
<dbReference type="Proteomes" id="UP000295645">
    <property type="component" value="Unassembled WGS sequence"/>
</dbReference>
<dbReference type="Pfam" id="PF05164">
    <property type="entry name" value="ZapA"/>
    <property type="match status" value="1"/>
</dbReference>
<keyword evidence="4" id="KW-0963">Cytoplasm</keyword>
<comment type="subcellular location">
    <subcellularLocation>
        <location evidence="1">Cytoplasm</location>
    </subcellularLocation>
</comment>
<dbReference type="InterPro" id="IPR007838">
    <property type="entry name" value="Cell_div_ZapA-like"/>
</dbReference>
<evidence type="ECO:0000256" key="4">
    <source>
        <dbReference type="ARBA" id="ARBA00022490"/>
    </source>
</evidence>
<dbReference type="GO" id="GO:0005829">
    <property type="term" value="C:cytosol"/>
    <property type="evidence" value="ECO:0007669"/>
    <property type="project" value="TreeGrafter"/>
</dbReference>
<protein>
    <recommendedName>
        <fullName evidence="3">Cell division protein ZapA</fullName>
    </recommendedName>
    <alternativeName>
        <fullName evidence="11">Z ring-associated protein ZapA</fullName>
    </alternativeName>
</protein>
<comment type="caution">
    <text evidence="12">The sequence shown here is derived from an EMBL/GenBank/DDBJ whole genome shotgun (WGS) entry which is preliminary data.</text>
</comment>
<evidence type="ECO:0000256" key="11">
    <source>
        <dbReference type="ARBA" id="ARBA00033158"/>
    </source>
</evidence>
<reference evidence="12 13" key="1">
    <citation type="submission" date="2019-03" db="EMBL/GenBank/DDBJ databases">
        <title>Above-ground endophytic microbial communities from plants in different locations in the United States.</title>
        <authorList>
            <person name="Frank C."/>
        </authorList>
    </citation>
    <scope>NUCLEOTIDE SEQUENCE [LARGE SCALE GENOMIC DNA]</scope>
    <source>
        <strain evidence="12 13">LP_13_YM</strain>
    </source>
</reference>
<evidence type="ECO:0000256" key="7">
    <source>
        <dbReference type="ARBA" id="ARBA00023210"/>
    </source>
</evidence>
<keyword evidence="13" id="KW-1185">Reference proteome</keyword>
<sequence>MSTTTSTSEPVALRLLDREFHIACAPEERPGLIAAAQFLDGKMREVKSNAKVPGFDRVAVLAAVSIAHDLLVLRKEHDSQEQVLTDGLASLRRKLDGMLDASVK</sequence>
<evidence type="ECO:0000256" key="8">
    <source>
        <dbReference type="ARBA" id="ARBA00023306"/>
    </source>
</evidence>
<keyword evidence="5 12" id="KW-0132">Cell division</keyword>
<evidence type="ECO:0000256" key="10">
    <source>
        <dbReference type="ARBA" id="ARBA00026068"/>
    </source>
</evidence>
<gene>
    <name evidence="12" type="ORF">EC912_10892</name>
</gene>
<evidence type="ECO:0000313" key="12">
    <source>
        <dbReference type="EMBL" id="TCV92098.1"/>
    </source>
</evidence>
<dbReference type="GO" id="GO:0043093">
    <property type="term" value="P:FtsZ-dependent cytokinesis"/>
    <property type="evidence" value="ECO:0007669"/>
    <property type="project" value="TreeGrafter"/>
</dbReference>
<accession>A0A4R3YL11</accession>
<dbReference type="PANTHER" id="PTHR34981">
    <property type="entry name" value="CELL DIVISION PROTEIN ZAPA"/>
    <property type="match status" value="1"/>
</dbReference>
<dbReference type="InterPro" id="IPR042233">
    <property type="entry name" value="Cell_div_ZapA_N"/>
</dbReference>
<keyword evidence="8" id="KW-0131">Cell cycle</keyword>
<evidence type="ECO:0000256" key="5">
    <source>
        <dbReference type="ARBA" id="ARBA00022618"/>
    </source>
</evidence>
<dbReference type="Gene3D" id="1.20.5.50">
    <property type="match status" value="1"/>
</dbReference>
<dbReference type="OrthoDB" id="5772359at2"/>